<dbReference type="Proteomes" id="UP000325300">
    <property type="component" value="Unassembled WGS sequence"/>
</dbReference>
<proteinExistence type="predicted"/>
<name>A0A4U7I122_STRPY</name>
<organism evidence="1 4">
    <name type="scientific">Streptococcus pyogenes</name>
    <dbReference type="NCBI Taxonomy" id="1314"/>
    <lineage>
        <taxon>Bacteria</taxon>
        <taxon>Bacillati</taxon>
        <taxon>Bacillota</taxon>
        <taxon>Bacilli</taxon>
        <taxon>Lactobacillales</taxon>
        <taxon>Streptococcaceae</taxon>
        <taxon>Streptococcus</taxon>
    </lineage>
</organism>
<dbReference type="EMBL" id="SJLI01000001">
    <property type="protein sequence ID" value="TYK95880.1"/>
    <property type="molecule type" value="Genomic_DNA"/>
</dbReference>
<protein>
    <submittedName>
        <fullName evidence="1">Uncharacterized protein</fullName>
    </submittedName>
</protein>
<gene>
    <name evidence="1" type="ORF">E0F67_02160</name>
    <name evidence="2" type="ORF">SP119_0541</name>
</gene>
<dbReference type="EMBL" id="LR031521">
    <property type="protein sequence ID" value="VDC38826.1"/>
    <property type="molecule type" value="Genomic_DNA"/>
</dbReference>
<evidence type="ECO:0000313" key="4">
    <source>
        <dbReference type="Proteomes" id="UP000325300"/>
    </source>
</evidence>
<dbReference type="Proteomes" id="UP000274496">
    <property type="component" value="Chromosome"/>
</dbReference>
<reference evidence="2 3" key="1">
    <citation type="submission" date="2018-10" db="EMBL/GenBank/DDBJ databases">
        <authorList>
            <person name="Rosinski-Chupin I."/>
        </authorList>
    </citation>
    <scope>NUCLEOTIDE SEQUENCE [LARGE SCALE GENOMIC DNA]</scope>
    <source>
        <strain evidence="2 3">S119</strain>
    </source>
</reference>
<evidence type="ECO:0000313" key="2">
    <source>
        <dbReference type="EMBL" id="VDC38826.1"/>
    </source>
</evidence>
<evidence type="ECO:0000313" key="3">
    <source>
        <dbReference type="Proteomes" id="UP000274496"/>
    </source>
</evidence>
<dbReference type="RefSeq" id="WP_010922077.1">
    <property type="nucleotide sequence ID" value="NZ_CAAHJC010000011.1"/>
</dbReference>
<dbReference type="AlphaFoldDB" id="A0A4U7I122"/>
<accession>A0A4U7I122</accession>
<evidence type="ECO:0000313" key="1">
    <source>
        <dbReference type="EMBL" id="TYK95880.1"/>
    </source>
</evidence>
<reference evidence="1 4" key="2">
    <citation type="submission" date="2019-02" db="EMBL/GenBank/DDBJ databases">
        <title>Novel genomic isolates of S. pyogenes and S. dysgalactiae subsp. equisimilis associated to necrotising fasciitis (NSTI).</title>
        <authorList>
            <person name="Barrantes I."/>
        </authorList>
    </citation>
    <scope>NUCLEOTIDE SEQUENCE [LARGE SCALE GENOMIC DNA]</scope>
    <source>
        <strain evidence="1 4">SPY5003</strain>
    </source>
</reference>
<sequence>MKLKSILNDSQIDFVKNELPGLPVDIDVNSEKYDVFCEGIETYYQTESFDEKYNITAKGKLAESIIDLLTDKGYW</sequence>